<name>A0A518HSW8_9BACT</name>
<dbReference type="AlphaFoldDB" id="A0A518HSW8"/>
<evidence type="ECO:0000313" key="1">
    <source>
        <dbReference type="EMBL" id="QDV43812.1"/>
    </source>
</evidence>
<dbReference type="KEGG" id="snep:Enr13x_38100"/>
<accession>A0A518HSW8</accession>
<dbReference type="EMBL" id="CP037423">
    <property type="protein sequence ID" value="QDV43812.1"/>
    <property type="molecule type" value="Genomic_DNA"/>
</dbReference>
<sequence length="83" mass="9144">MTNEKKAPVHTVRVGNVEAAIWVNDSKNGSFYSTTFSRKYRTDDGVKNSDSYSGDALLRLAKAADLAHTWTAENPLVQKQEAA</sequence>
<organism evidence="2 3">
    <name type="scientific">Stieleria neptunia</name>
    <dbReference type="NCBI Taxonomy" id="2527979"/>
    <lineage>
        <taxon>Bacteria</taxon>
        <taxon>Pseudomonadati</taxon>
        <taxon>Planctomycetota</taxon>
        <taxon>Planctomycetia</taxon>
        <taxon>Pirellulales</taxon>
        <taxon>Pirellulaceae</taxon>
        <taxon>Stieleria</taxon>
    </lineage>
</organism>
<dbReference type="KEGG" id="snep:Enr13x_36720"/>
<proteinExistence type="predicted"/>
<gene>
    <name evidence="1" type="ORF">Enr13x_36720</name>
    <name evidence="2" type="ORF">Enr13x_38100</name>
</gene>
<reference evidence="2 3" key="1">
    <citation type="submission" date="2019-03" db="EMBL/GenBank/DDBJ databases">
        <title>Deep-cultivation of Planctomycetes and their phenomic and genomic characterization uncovers novel biology.</title>
        <authorList>
            <person name="Wiegand S."/>
            <person name="Jogler M."/>
            <person name="Boedeker C."/>
            <person name="Pinto D."/>
            <person name="Vollmers J."/>
            <person name="Rivas-Marin E."/>
            <person name="Kohn T."/>
            <person name="Peeters S.H."/>
            <person name="Heuer A."/>
            <person name="Rast P."/>
            <person name="Oberbeckmann S."/>
            <person name="Bunk B."/>
            <person name="Jeske O."/>
            <person name="Meyerdierks A."/>
            <person name="Storesund J.E."/>
            <person name="Kallscheuer N."/>
            <person name="Luecker S."/>
            <person name="Lage O.M."/>
            <person name="Pohl T."/>
            <person name="Merkel B.J."/>
            <person name="Hornburger P."/>
            <person name="Mueller R.-W."/>
            <person name="Bruemmer F."/>
            <person name="Labrenz M."/>
            <person name="Spormann A.M."/>
            <person name="Op den Camp H."/>
            <person name="Overmann J."/>
            <person name="Amann R."/>
            <person name="Jetten M.S.M."/>
            <person name="Mascher T."/>
            <person name="Medema M.H."/>
            <person name="Devos D.P."/>
            <person name="Kaster A.-K."/>
            <person name="Ovreas L."/>
            <person name="Rohde M."/>
            <person name="Galperin M.Y."/>
            <person name="Jogler C."/>
        </authorList>
    </citation>
    <scope>NUCLEOTIDE SEQUENCE [LARGE SCALE GENOMIC DNA]</scope>
    <source>
        <strain evidence="2 3">Enr13</strain>
    </source>
</reference>
<dbReference type="Proteomes" id="UP000319004">
    <property type="component" value="Chromosome"/>
</dbReference>
<keyword evidence="3" id="KW-1185">Reference proteome</keyword>
<evidence type="ECO:0000313" key="3">
    <source>
        <dbReference type="Proteomes" id="UP000319004"/>
    </source>
</evidence>
<dbReference type="OrthoDB" id="9797435at2"/>
<evidence type="ECO:0000313" key="2">
    <source>
        <dbReference type="EMBL" id="QDV43950.1"/>
    </source>
</evidence>
<dbReference type="RefSeq" id="WP_145388364.1">
    <property type="nucleotide sequence ID" value="NZ_CP037423.1"/>
</dbReference>
<protein>
    <submittedName>
        <fullName evidence="2">Uncharacterized protein</fullName>
    </submittedName>
</protein>
<dbReference type="EMBL" id="CP037423">
    <property type="protein sequence ID" value="QDV43950.1"/>
    <property type="molecule type" value="Genomic_DNA"/>
</dbReference>